<evidence type="ECO:0000313" key="2">
    <source>
        <dbReference type="Proteomes" id="UP000664032"/>
    </source>
</evidence>
<proteinExistence type="predicted"/>
<organism evidence="1 2">
    <name type="scientific">Psilocybe cubensis</name>
    <name type="common">Psychedelic mushroom</name>
    <name type="synonym">Stropharia cubensis</name>
    <dbReference type="NCBI Taxonomy" id="181762"/>
    <lineage>
        <taxon>Eukaryota</taxon>
        <taxon>Fungi</taxon>
        <taxon>Dikarya</taxon>
        <taxon>Basidiomycota</taxon>
        <taxon>Agaricomycotina</taxon>
        <taxon>Agaricomycetes</taxon>
        <taxon>Agaricomycetidae</taxon>
        <taxon>Agaricales</taxon>
        <taxon>Agaricineae</taxon>
        <taxon>Strophariaceae</taxon>
        <taxon>Psilocybe</taxon>
    </lineage>
</organism>
<dbReference type="Proteomes" id="UP000664032">
    <property type="component" value="Unassembled WGS sequence"/>
</dbReference>
<gene>
    <name evidence="1" type="ORF">JR316_0002006</name>
</gene>
<comment type="caution">
    <text evidence="1">The sequence shown here is derived from an EMBL/GenBank/DDBJ whole genome shotgun (WGS) entry which is preliminary data.</text>
</comment>
<evidence type="ECO:0000313" key="1">
    <source>
        <dbReference type="EMBL" id="KAH9485099.1"/>
    </source>
</evidence>
<name>A0ACB8HBP5_PSICU</name>
<dbReference type="EMBL" id="JAFIQS020000002">
    <property type="protein sequence ID" value="KAH9485099.1"/>
    <property type="molecule type" value="Genomic_DNA"/>
</dbReference>
<accession>A0ACB8HBP5</accession>
<sequence>MANRTFQYNSFASTDIAAGAQAVNRSSVAALTFFVWDILITLDDEIDLIWPPIHDRPLLLVGSELTPYFHFTPRDCYIWQVYQGVAMLVVVALTDIILLLRVNAMYNQQIVVRRTVTFLFLLEIVGMSTGLALALPGIQYDLLCVDTHVPLTIASYG</sequence>
<reference evidence="1" key="1">
    <citation type="submission" date="2021-10" db="EMBL/GenBank/DDBJ databases">
        <title>Psilocybe cubensis genome.</title>
        <authorList>
            <person name="Mckernan K.J."/>
            <person name="Crawford S."/>
            <person name="Trippe A."/>
            <person name="Kane L.T."/>
            <person name="Mclaughlin S."/>
        </authorList>
    </citation>
    <scope>NUCLEOTIDE SEQUENCE</scope>
    <source>
        <strain evidence="1">MGC-MH-2018</strain>
    </source>
</reference>
<keyword evidence="2" id="KW-1185">Reference proteome</keyword>
<protein>
    <submittedName>
        <fullName evidence="1">Uncharacterized protein</fullName>
    </submittedName>
</protein>